<feature type="non-terminal residue" evidence="1">
    <location>
        <position position="159"/>
    </location>
</feature>
<dbReference type="AlphaFoldDB" id="A0ABD2NCH9"/>
<keyword evidence="2" id="KW-1185">Reference proteome</keyword>
<sequence>MFKRLKVNQSYPELMNQYNEYSKQIKADIKKRKLEYYRNRITQSMNNPKMRKTVNVGGYGGRGSGGSWNSIDKITVHEREMVDGEEIAKFFTNIGKKLAEKIKQPLEENVRLPDRVVDSFVLKPTTPKEVMKTIKSLKSKKSFGLDGITTEVLKKNDEL</sequence>
<evidence type="ECO:0000313" key="2">
    <source>
        <dbReference type="Proteomes" id="UP001516400"/>
    </source>
</evidence>
<comment type="caution">
    <text evidence="1">The sequence shown here is derived from an EMBL/GenBank/DDBJ whole genome shotgun (WGS) entry which is preliminary data.</text>
</comment>
<proteinExistence type="predicted"/>
<evidence type="ECO:0000313" key="1">
    <source>
        <dbReference type="EMBL" id="KAL3276453.1"/>
    </source>
</evidence>
<dbReference type="EMBL" id="JABFTP020000103">
    <property type="protein sequence ID" value="KAL3276453.1"/>
    <property type="molecule type" value="Genomic_DNA"/>
</dbReference>
<protein>
    <submittedName>
        <fullName evidence="1">Uncharacterized protein</fullName>
    </submittedName>
</protein>
<dbReference type="Proteomes" id="UP001516400">
    <property type="component" value="Unassembled WGS sequence"/>
</dbReference>
<organism evidence="1 2">
    <name type="scientific">Cryptolaemus montrouzieri</name>
    <dbReference type="NCBI Taxonomy" id="559131"/>
    <lineage>
        <taxon>Eukaryota</taxon>
        <taxon>Metazoa</taxon>
        <taxon>Ecdysozoa</taxon>
        <taxon>Arthropoda</taxon>
        <taxon>Hexapoda</taxon>
        <taxon>Insecta</taxon>
        <taxon>Pterygota</taxon>
        <taxon>Neoptera</taxon>
        <taxon>Endopterygota</taxon>
        <taxon>Coleoptera</taxon>
        <taxon>Polyphaga</taxon>
        <taxon>Cucujiformia</taxon>
        <taxon>Coccinelloidea</taxon>
        <taxon>Coccinellidae</taxon>
        <taxon>Scymninae</taxon>
        <taxon>Scymnini</taxon>
        <taxon>Cryptolaemus</taxon>
    </lineage>
</organism>
<gene>
    <name evidence="1" type="ORF">HHI36_011834</name>
</gene>
<accession>A0ABD2NCH9</accession>
<reference evidence="1 2" key="1">
    <citation type="journal article" date="2021" name="BMC Biol.">
        <title>Horizontally acquired antibacterial genes associated with adaptive radiation of ladybird beetles.</title>
        <authorList>
            <person name="Li H.S."/>
            <person name="Tang X.F."/>
            <person name="Huang Y.H."/>
            <person name="Xu Z.Y."/>
            <person name="Chen M.L."/>
            <person name="Du X.Y."/>
            <person name="Qiu B.Y."/>
            <person name="Chen P.T."/>
            <person name="Zhang W."/>
            <person name="Slipinski A."/>
            <person name="Escalona H.E."/>
            <person name="Waterhouse R.M."/>
            <person name="Zwick A."/>
            <person name="Pang H."/>
        </authorList>
    </citation>
    <scope>NUCLEOTIDE SEQUENCE [LARGE SCALE GENOMIC DNA]</scope>
    <source>
        <strain evidence="1">SYSU2018</strain>
    </source>
</reference>
<name>A0ABD2NCH9_9CUCU</name>